<dbReference type="InterPro" id="IPR023213">
    <property type="entry name" value="CAT-like_dom_sf"/>
</dbReference>
<dbReference type="PANTHER" id="PTHR31896:SF39">
    <property type="entry name" value="PROTEIN ENHANCED PSEUDOMONAS SUSCEPTIBILITY 1-LIKE"/>
    <property type="match status" value="1"/>
</dbReference>
<evidence type="ECO:0000313" key="3">
    <source>
        <dbReference type="Proteomes" id="UP000327157"/>
    </source>
</evidence>
<reference evidence="2 3" key="3">
    <citation type="submission" date="2019-11" db="EMBL/GenBank/DDBJ databases">
        <title>A de novo genome assembly of a pear dwarfing rootstock.</title>
        <authorList>
            <person name="Wang F."/>
            <person name="Wang J."/>
            <person name="Li S."/>
            <person name="Zhang Y."/>
            <person name="Fang M."/>
            <person name="Ma L."/>
            <person name="Zhao Y."/>
            <person name="Jiang S."/>
        </authorList>
    </citation>
    <scope>NUCLEOTIDE SEQUENCE [LARGE SCALE GENOMIC DNA]</scope>
    <source>
        <strain evidence="2">S2</strain>
        <tissue evidence="2">Leaf</tissue>
    </source>
</reference>
<organism evidence="2 3">
    <name type="scientific">Pyrus ussuriensis x Pyrus communis</name>
    <dbReference type="NCBI Taxonomy" id="2448454"/>
    <lineage>
        <taxon>Eukaryota</taxon>
        <taxon>Viridiplantae</taxon>
        <taxon>Streptophyta</taxon>
        <taxon>Embryophyta</taxon>
        <taxon>Tracheophyta</taxon>
        <taxon>Spermatophyta</taxon>
        <taxon>Magnoliopsida</taxon>
        <taxon>eudicotyledons</taxon>
        <taxon>Gunneridae</taxon>
        <taxon>Pentapetalae</taxon>
        <taxon>rosids</taxon>
        <taxon>fabids</taxon>
        <taxon>Rosales</taxon>
        <taxon>Rosaceae</taxon>
        <taxon>Amygdaloideae</taxon>
        <taxon>Maleae</taxon>
        <taxon>Pyrus</taxon>
    </lineage>
</organism>
<dbReference type="PANTHER" id="PTHR31896">
    <property type="entry name" value="FAMILY REGULATORY PROTEIN, PUTATIVE (AFU_ORTHOLOGUE AFUA_3G14730)-RELATED"/>
    <property type="match status" value="1"/>
</dbReference>
<dbReference type="Proteomes" id="UP000327157">
    <property type="component" value="Chromosome 2"/>
</dbReference>
<dbReference type="AlphaFoldDB" id="A0A5N5HT03"/>
<keyword evidence="1" id="KW-0808">Transferase</keyword>
<dbReference type="OrthoDB" id="1862401at2759"/>
<dbReference type="InterPro" id="IPR051283">
    <property type="entry name" value="Sec_Metabolite_Acyltrans"/>
</dbReference>
<name>A0A5N5HT03_9ROSA</name>
<dbReference type="Pfam" id="PF02458">
    <property type="entry name" value="Transferase"/>
    <property type="match status" value="2"/>
</dbReference>
<evidence type="ECO:0000313" key="2">
    <source>
        <dbReference type="EMBL" id="KAB2626484.1"/>
    </source>
</evidence>
<sequence length="301" mass="33224">MSRIWYISTTIVRPTSYALSRTLDIFYPLAVTEIKDKTLSCFSINCNGDGAQFVHAAADGDIVSNFFSMNEILNYEGVSKPLLAVQVTELVDGIFIGCTMNHSVVDGSSFWHFFNTWVFHFSKEKIAHLKSKANAEMGTNNISSLQALMAHHWRAITRCGHLNPDQVISYRVAVGLRQKLKAPLPKEYLGNALQGVSVKSTACELLQHGLGWAALHINKTIASLTAEEVKKILKDWEKAPSASITSSVSLLIGSSPRFNVYGNDFGWGRPVAVWIDFEVCLLPETVHAMAEDAEFLEAVAT</sequence>
<reference evidence="3" key="2">
    <citation type="submission" date="2019-10" db="EMBL/GenBank/DDBJ databases">
        <title>A de novo genome assembly of a pear dwarfing rootstock.</title>
        <authorList>
            <person name="Wang F."/>
            <person name="Wang J."/>
            <person name="Li S."/>
            <person name="Zhang Y."/>
            <person name="Fang M."/>
            <person name="Ma L."/>
            <person name="Zhao Y."/>
            <person name="Jiang S."/>
        </authorList>
    </citation>
    <scope>NUCLEOTIDE SEQUENCE [LARGE SCALE GENOMIC DNA]</scope>
</reference>
<reference evidence="2 3" key="1">
    <citation type="submission" date="2019-09" db="EMBL/GenBank/DDBJ databases">
        <authorList>
            <person name="Ou C."/>
        </authorList>
    </citation>
    <scope>NUCLEOTIDE SEQUENCE [LARGE SCALE GENOMIC DNA]</scope>
    <source>
        <strain evidence="2">S2</strain>
        <tissue evidence="2">Leaf</tissue>
    </source>
</reference>
<dbReference type="Gene3D" id="3.30.559.10">
    <property type="entry name" value="Chloramphenicol acetyltransferase-like domain"/>
    <property type="match status" value="1"/>
</dbReference>
<dbReference type="EMBL" id="SMOL01000157">
    <property type="protein sequence ID" value="KAB2626484.1"/>
    <property type="molecule type" value="Genomic_DNA"/>
</dbReference>
<protein>
    <recommendedName>
        <fullName evidence="4">Acetyltransferase</fullName>
    </recommendedName>
</protein>
<evidence type="ECO:0000256" key="1">
    <source>
        <dbReference type="ARBA" id="ARBA00022679"/>
    </source>
</evidence>
<keyword evidence="3" id="KW-1185">Reference proteome</keyword>
<dbReference type="GO" id="GO:0016740">
    <property type="term" value="F:transferase activity"/>
    <property type="evidence" value="ECO:0007669"/>
    <property type="project" value="UniProtKB-KW"/>
</dbReference>
<comment type="caution">
    <text evidence="2">The sequence shown here is derived from an EMBL/GenBank/DDBJ whole genome shotgun (WGS) entry which is preliminary data.</text>
</comment>
<gene>
    <name evidence="2" type="ORF">D8674_020102</name>
</gene>
<accession>A0A5N5HT03</accession>
<proteinExistence type="predicted"/>
<evidence type="ECO:0008006" key="4">
    <source>
        <dbReference type="Google" id="ProtNLM"/>
    </source>
</evidence>